<evidence type="ECO:0000313" key="1">
    <source>
        <dbReference type="EMBL" id="CAA7406703.1"/>
    </source>
</evidence>
<evidence type="ECO:0000313" key="2">
    <source>
        <dbReference type="Proteomes" id="UP000663760"/>
    </source>
</evidence>
<dbReference type="AlphaFoldDB" id="A0A7I8L9K3"/>
<protein>
    <submittedName>
        <fullName evidence="1">Uncharacterized protein</fullName>
    </submittedName>
</protein>
<sequence length="36" mass="4466">MRGLVVGLIRKCLCELWKMLWECELWWNVGRHLHRT</sequence>
<name>A0A7I8L9K3_SPIIN</name>
<dbReference type="Proteomes" id="UP000663760">
    <property type="component" value="Chromosome 13"/>
</dbReference>
<keyword evidence="2" id="KW-1185">Reference proteome</keyword>
<dbReference type="EMBL" id="LR746276">
    <property type="protein sequence ID" value="CAA7406703.1"/>
    <property type="molecule type" value="Genomic_DNA"/>
</dbReference>
<proteinExistence type="predicted"/>
<gene>
    <name evidence="1" type="ORF">SI8410_13017381</name>
</gene>
<accession>A0A7I8L9K3</accession>
<organism evidence="1 2">
    <name type="scientific">Spirodela intermedia</name>
    <name type="common">Intermediate duckweed</name>
    <dbReference type="NCBI Taxonomy" id="51605"/>
    <lineage>
        <taxon>Eukaryota</taxon>
        <taxon>Viridiplantae</taxon>
        <taxon>Streptophyta</taxon>
        <taxon>Embryophyta</taxon>
        <taxon>Tracheophyta</taxon>
        <taxon>Spermatophyta</taxon>
        <taxon>Magnoliopsida</taxon>
        <taxon>Liliopsida</taxon>
        <taxon>Araceae</taxon>
        <taxon>Lemnoideae</taxon>
        <taxon>Spirodela</taxon>
    </lineage>
</organism>
<reference evidence="1" key="1">
    <citation type="submission" date="2020-02" db="EMBL/GenBank/DDBJ databases">
        <authorList>
            <person name="Scholz U."/>
            <person name="Mascher M."/>
            <person name="Fiebig A."/>
        </authorList>
    </citation>
    <scope>NUCLEOTIDE SEQUENCE</scope>
</reference>